<reference evidence="8 9" key="1">
    <citation type="journal article" date="2010" name="Stand. Genomic Sci.">
        <title>Complete genome sequence of Spirochaeta smaragdinae type strain (SEBR 4228).</title>
        <authorList>
            <person name="Mavromatis K."/>
            <person name="Yasawong M."/>
            <person name="Chertkov O."/>
            <person name="Lapidus A."/>
            <person name="Lucas S."/>
            <person name="Nolan M."/>
            <person name="Del Rio T.G."/>
            <person name="Tice H."/>
            <person name="Cheng J.F."/>
            <person name="Pitluck S."/>
            <person name="Liolios K."/>
            <person name="Ivanova N."/>
            <person name="Tapia R."/>
            <person name="Han C."/>
            <person name="Bruce D."/>
            <person name="Goodwin L."/>
            <person name="Pati A."/>
            <person name="Chen A."/>
            <person name="Palaniappan K."/>
            <person name="Land M."/>
            <person name="Hauser L."/>
            <person name="Chang Y.J."/>
            <person name="Jeffries C.D."/>
            <person name="Detter J.C."/>
            <person name="Rohde M."/>
            <person name="Brambilla E."/>
            <person name="Spring S."/>
            <person name="Goker M."/>
            <person name="Sikorski J."/>
            <person name="Woyke T."/>
            <person name="Bristow J."/>
            <person name="Eisen J.A."/>
            <person name="Markowitz V."/>
            <person name="Hugenholtz P."/>
            <person name="Klenk H.P."/>
            <person name="Kyrpides N.C."/>
        </authorList>
    </citation>
    <scope>NUCLEOTIDE SEQUENCE [LARGE SCALE GENOMIC DNA]</scope>
    <source>
        <strain evidence="9">DSM 11293 / JCM 15392 / SEBR 4228</strain>
    </source>
</reference>
<dbReference type="PROSITE" id="PS50043">
    <property type="entry name" value="HTH_LUXR_2"/>
    <property type="match status" value="1"/>
</dbReference>
<evidence type="ECO:0000259" key="6">
    <source>
        <dbReference type="PROSITE" id="PS50043"/>
    </source>
</evidence>
<dbReference type="InterPro" id="IPR058245">
    <property type="entry name" value="NreC/VraR/RcsB-like_REC"/>
</dbReference>
<dbReference type="Gene3D" id="3.40.50.2300">
    <property type="match status" value="1"/>
</dbReference>
<dbReference type="EMBL" id="CP002116">
    <property type="protein sequence ID" value="ADK80951.1"/>
    <property type="molecule type" value="Genomic_DNA"/>
</dbReference>
<dbReference type="GO" id="GO:0003677">
    <property type="term" value="F:DNA binding"/>
    <property type="evidence" value="ECO:0007669"/>
    <property type="project" value="UniProtKB-KW"/>
</dbReference>
<dbReference type="PANTHER" id="PTHR43214:SF41">
    <property type="entry name" value="NITRATE_NITRITE RESPONSE REGULATOR PROTEIN NARP"/>
    <property type="match status" value="1"/>
</dbReference>
<feature type="domain" description="HTH luxR-type" evidence="6">
    <location>
        <begin position="146"/>
        <end position="211"/>
    </location>
</feature>
<dbReference type="PROSITE" id="PS50110">
    <property type="entry name" value="RESPONSE_REGULATORY"/>
    <property type="match status" value="1"/>
</dbReference>
<dbReference type="GO" id="GO:0000160">
    <property type="term" value="P:phosphorelay signal transduction system"/>
    <property type="evidence" value="ECO:0007669"/>
    <property type="project" value="InterPro"/>
</dbReference>
<dbReference type="InterPro" id="IPR001789">
    <property type="entry name" value="Sig_transdc_resp-reg_receiver"/>
</dbReference>
<protein>
    <submittedName>
        <fullName evidence="8">Two component transcriptional regulator, LuxR family</fullName>
    </submittedName>
</protein>
<dbReference type="InterPro" id="IPR016032">
    <property type="entry name" value="Sig_transdc_resp-reg_C-effctor"/>
</dbReference>
<gene>
    <name evidence="8" type="ordered locus">Spirs_1825</name>
</gene>
<dbReference type="OrthoDB" id="9779069at2"/>
<dbReference type="CDD" id="cd06170">
    <property type="entry name" value="LuxR_C_like"/>
    <property type="match status" value="1"/>
</dbReference>
<keyword evidence="4" id="KW-0804">Transcription</keyword>
<dbReference type="Proteomes" id="UP000002318">
    <property type="component" value="Chromosome"/>
</dbReference>
<evidence type="ECO:0000256" key="5">
    <source>
        <dbReference type="PROSITE-ProRule" id="PRU00169"/>
    </source>
</evidence>
<organism evidence="8 9">
    <name type="scientific">Sediminispirochaeta smaragdinae (strain DSM 11293 / JCM 15392 / SEBR 4228)</name>
    <name type="common">Spirochaeta smaragdinae</name>
    <dbReference type="NCBI Taxonomy" id="573413"/>
    <lineage>
        <taxon>Bacteria</taxon>
        <taxon>Pseudomonadati</taxon>
        <taxon>Spirochaetota</taxon>
        <taxon>Spirochaetia</taxon>
        <taxon>Spirochaetales</taxon>
        <taxon>Spirochaetaceae</taxon>
        <taxon>Sediminispirochaeta</taxon>
    </lineage>
</organism>
<dbReference type="InterPro" id="IPR039420">
    <property type="entry name" value="WalR-like"/>
</dbReference>
<dbReference type="CDD" id="cd17535">
    <property type="entry name" value="REC_NarL-like"/>
    <property type="match status" value="1"/>
</dbReference>
<dbReference type="SMART" id="SM00421">
    <property type="entry name" value="HTH_LUXR"/>
    <property type="match status" value="1"/>
</dbReference>
<dbReference type="Pfam" id="PF00196">
    <property type="entry name" value="GerE"/>
    <property type="match status" value="1"/>
</dbReference>
<evidence type="ECO:0000313" key="8">
    <source>
        <dbReference type="EMBL" id="ADK80951.1"/>
    </source>
</evidence>
<accession>E1R6D3</accession>
<feature type="domain" description="Response regulatory" evidence="7">
    <location>
        <begin position="4"/>
        <end position="120"/>
    </location>
</feature>
<dbReference type="SUPFAM" id="SSF46894">
    <property type="entry name" value="C-terminal effector domain of the bipartite response regulators"/>
    <property type="match status" value="1"/>
</dbReference>
<dbReference type="HOGENOM" id="CLU_000445_90_1_12"/>
<evidence type="ECO:0000256" key="4">
    <source>
        <dbReference type="ARBA" id="ARBA00023163"/>
    </source>
</evidence>
<dbReference type="AlphaFoldDB" id="E1R6D3"/>
<dbReference type="InterPro" id="IPR011006">
    <property type="entry name" value="CheY-like_superfamily"/>
</dbReference>
<evidence type="ECO:0000256" key="2">
    <source>
        <dbReference type="ARBA" id="ARBA00023015"/>
    </source>
</evidence>
<dbReference type="InterPro" id="IPR000792">
    <property type="entry name" value="Tscrpt_reg_LuxR_C"/>
</dbReference>
<dbReference type="KEGG" id="ssm:Spirs_1825"/>
<dbReference type="Pfam" id="PF00072">
    <property type="entry name" value="Response_reg"/>
    <property type="match status" value="1"/>
</dbReference>
<keyword evidence="9" id="KW-1185">Reference proteome</keyword>
<keyword evidence="2" id="KW-0805">Transcription regulation</keyword>
<evidence type="ECO:0000256" key="1">
    <source>
        <dbReference type="ARBA" id="ARBA00022553"/>
    </source>
</evidence>
<keyword evidence="3" id="KW-0238">DNA-binding</keyword>
<dbReference type="STRING" id="573413.Spirs_1825"/>
<dbReference type="PROSITE" id="PS00622">
    <property type="entry name" value="HTH_LUXR_1"/>
    <property type="match status" value="1"/>
</dbReference>
<evidence type="ECO:0000313" key="9">
    <source>
        <dbReference type="Proteomes" id="UP000002318"/>
    </source>
</evidence>
<dbReference type="PRINTS" id="PR00038">
    <property type="entry name" value="HTHLUXR"/>
</dbReference>
<dbReference type="SMART" id="SM00448">
    <property type="entry name" value="REC"/>
    <property type="match status" value="1"/>
</dbReference>
<sequence length="216" mass="24245">MKKRIVVVDDHPIVRQGFVLLINQESDLEVVGQAEDPSAALTIISATKPDLVLVDLSLKNGDGLEMIKDLSRLYPELLMLAVSLHDENVYAERALRAGARGYIMKSEATDSVMIAIRQVLSGGFFLSAKMNERLLTRLTAAGKQDTIDPMARLSDREFEVFQLIGQGYDTRLIAESLCLSIKTIETYKSHLKTKLDLKNSTELMQRAVEWSVKHRR</sequence>
<feature type="modified residue" description="4-aspartylphosphate" evidence="5">
    <location>
        <position position="55"/>
    </location>
</feature>
<keyword evidence="1 5" id="KW-0597">Phosphoprotein</keyword>
<proteinExistence type="predicted"/>
<dbReference type="RefSeq" id="WP_013254415.1">
    <property type="nucleotide sequence ID" value="NC_014364.1"/>
</dbReference>
<evidence type="ECO:0000259" key="7">
    <source>
        <dbReference type="PROSITE" id="PS50110"/>
    </source>
</evidence>
<evidence type="ECO:0000256" key="3">
    <source>
        <dbReference type="ARBA" id="ARBA00023125"/>
    </source>
</evidence>
<dbReference type="GO" id="GO:0006355">
    <property type="term" value="P:regulation of DNA-templated transcription"/>
    <property type="evidence" value="ECO:0007669"/>
    <property type="project" value="InterPro"/>
</dbReference>
<dbReference type="PANTHER" id="PTHR43214">
    <property type="entry name" value="TWO-COMPONENT RESPONSE REGULATOR"/>
    <property type="match status" value="1"/>
</dbReference>
<dbReference type="eggNOG" id="COG2197">
    <property type="taxonomic scope" value="Bacteria"/>
</dbReference>
<dbReference type="SUPFAM" id="SSF52172">
    <property type="entry name" value="CheY-like"/>
    <property type="match status" value="1"/>
</dbReference>
<name>E1R6D3_SEDSS</name>